<organism evidence="15 16">
    <name type="scientific">Alkalibacter saccharofermentans DSM 14828</name>
    <dbReference type="NCBI Taxonomy" id="1120975"/>
    <lineage>
        <taxon>Bacteria</taxon>
        <taxon>Bacillati</taxon>
        <taxon>Bacillota</taxon>
        <taxon>Clostridia</taxon>
        <taxon>Eubacteriales</taxon>
        <taxon>Eubacteriaceae</taxon>
        <taxon>Alkalibacter</taxon>
    </lineage>
</organism>
<keyword evidence="9 13" id="KW-0051">Antiviral defense</keyword>
<dbReference type="RefSeq" id="WP_084116828.1">
    <property type="nucleotide sequence ID" value="NZ_FQTU01000002.1"/>
</dbReference>
<dbReference type="GO" id="GO:0046872">
    <property type="term" value="F:metal ion binding"/>
    <property type="evidence" value="ECO:0007669"/>
    <property type="project" value="UniProtKB-UniRule"/>
</dbReference>
<evidence type="ECO:0000256" key="10">
    <source>
        <dbReference type="ARBA" id="ARBA00023125"/>
    </source>
</evidence>
<dbReference type="EMBL" id="FQTU01000002">
    <property type="protein sequence ID" value="SHE38695.1"/>
    <property type="molecule type" value="Genomic_DNA"/>
</dbReference>
<evidence type="ECO:0000256" key="1">
    <source>
        <dbReference type="ARBA" id="ARBA00001946"/>
    </source>
</evidence>
<feature type="domain" description="HNH Cas9-type" evidence="14">
    <location>
        <begin position="516"/>
        <end position="667"/>
    </location>
</feature>
<keyword evidence="7 13" id="KW-0460">Magnesium</keyword>
<keyword evidence="10 13" id="KW-0238">DNA-binding</keyword>
<keyword evidence="16" id="KW-1185">Reference proteome</keyword>
<feature type="binding site" evidence="13">
    <location>
        <position position="512"/>
    </location>
    <ligand>
        <name>Mg(2+)</name>
        <dbReference type="ChEBI" id="CHEBI:18420"/>
        <label>2</label>
    </ligand>
</feature>
<accession>A0A1M4T2N7</accession>
<dbReference type="InterPro" id="IPR041383">
    <property type="entry name" value="RuvC_III"/>
</dbReference>
<dbReference type="GO" id="GO:0003677">
    <property type="term" value="F:DNA binding"/>
    <property type="evidence" value="ECO:0007669"/>
    <property type="project" value="UniProtKB-UniRule"/>
</dbReference>
<keyword evidence="8 13" id="KW-0694">RNA-binding</keyword>
<dbReference type="InterPro" id="IPR036397">
    <property type="entry name" value="RNaseH_sf"/>
</dbReference>
<dbReference type="EC" id="3.1.-.-" evidence="13"/>
<protein>
    <recommendedName>
        <fullName evidence="13">CRISPR-associated endonuclease Cas9</fullName>
        <ecNumber evidence="13">3.1.-.-</ecNumber>
    </recommendedName>
</protein>
<name>A0A1M4T2N7_9FIRM</name>
<dbReference type="GO" id="GO:0016787">
    <property type="term" value="F:hydrolase activity"/>
    <property type="evidence" value="ECO:0007669"/>
    <property type="project" value="UniProtKB-KW"/>
</dbReference>
<keyword evidence="6 13" id="KW-0378">Hydrolase</keyword>
<keyword evidence="5 13" id="KW-0255">Endonuclease</keyword>
<dbReference type="AlphaFoldDB" id="A0A1M4T2N7"/>
<evidence type="ECO:0000256" key="8">
    <source>
        <dbReference type="ARBA" id="ARBA00022884"/>
    </source>
</evidence>
<evidence type="ECO:0000256" key="5">
    <source>
        <dbReference type="ARBA" id="ARBA00022759"/>
    </source>
</evidence>
<gene>
    <name evidence="13" type="primary">cas9</name>
    <name evidence="15" type="ORF">SAMN02746064_00359</name>
</gene>
<dbReference type="NCBIfam" id="TIGR01865">
    <property type="entry name" value="cas_Csn1"/>
    <property type="match status" value="1"/>
</dbReference>
<sequence>MNYKIGLDIGITSVGWATVNLDSNDEPYKIIDMGVRIFDAAENPKDGASLALPRREARGARRRIRRKKHRLDRIRALIFSKDLLTEDQFNNLFGHKKLKDIYEIRVEALDRLLNQDEITRLLIHLAQRRGFKSNRKSEKLAEEESGKLLKAVEINKKLMLEKGYRTVGEMLLKDPKFADHKRNKSDDYSHTVGRDLVLEEVQMIFDCQRKYGSEILNDEFESKYVEILFTQRSFDNGPGLPSPYSGDQIEKMIGMCRFEKKEKRAPKAAFSAEYANLLQNINNIRVNINGESRFLTGEERRAIKELAFKSPALTYAKIRKELKFTESVLFSTLNYGNKSINDVEKSAKFDYLKNYHKVRVALDKIEKNRICDYSIEALNGIGYAFTVYKTDQKIADYLNDFNISRKDLEVLLLHVGGFSKFANLSTKALDKIIPFLEQGFKYNVACEKADYNFKGHDGKEKQLLLPAEIDEITEVTSPVVRRAIAQTRKVINSIIRQYGESPTFIGIELAREMAKDFSDRNRIEKEMKENQAQNERIKQEISDQGVLYPSGIDIVKLKLWKQQDGICPYSLKEIQIDRLFEVGYADIDHIIPYSISFNDSYANKVVVLASENRQKGNRLPLHYLKGDKADKFKVWVNNTIRDKNKKMNFLKEDITEEDRKRFKERNLNDTKHVSRFMYNYLNDYLLFAENNTGKKKKVTAVNGAVTSYLRKRWGISKVREDGDLHHAVDALVVACTSDGMIQKVSRHCDYKEKRYVQLDEHVVDKKTGEIIEKFPMPWEGFRNELDIRLMDDPMKFLNSIGEFTEDNIKPIFVSRMPKRKITGAAHKETIFSPKLKDEGLILLKRPLEKLKLDKDGEIENYYNPNSDRKLYQELKEQLVKYNNDGKKAFSEPFYKPTKNGEKGPVVKKVKVYEKASLTVDVHDGKGVAYNDSMIRIDIFHVEGEGYYFIPIYIADRMKKELPSKAVVAHKPYKEWKEMNDKDFIFSLYPNDLIRIEGKKELKLSAISIKGTLSKEYICKEIHAYYVKSGINSGVITIINHDNTYTIQSLGIKTLKTLEKYQVDPLGNHYKVGKEKRMPLK</sequence>
<evidence type="ECO:0000256" key="3">
    <source>
        <dbReference type="ARBA" id="ARBA00022722"/>
    </source>
</evidence>
<feature type="binding site" evidence="13">
    <location>
        <position position="508"/>
    </location>
    <ligand>
        <name>Mg(2+)</name>
        <dbReference type="ChEBI" id="CHEBI:18420"/>
        <label>1</label>
    </ligand>
</feature>
<dbReference type="STRING" id="1120975.SAMN02746064_00359"/>
<keyword evidence="3 13" id="KW-0540">Nuclease</keyword>
<evidence type="ECO:0000256" key="4">
    <source>
        <dbReference type="ARBA" id="ARBA00022723"/>
    </source>
</evidence>
<evidence type="ECO:0000313" key="16">
    <source>
        <dbReference type="Proteomes" id="UP000184251"/>
    </source>
</evidence>
<dbReference type="GO" id="GO:0004519">
    <property type="term" value="F:endonuclease activity"/>
    <property type="evidence" value="ECO:0007669"/>
    <property type="project" value="UniProtKB-UniRule"/>
</dbReference>
<dbReference type="GO" id="GO:0051607">
    <property type="term" value="P:defense response to virus"/>
    <property type="evidence" value="ECO:0007669"/>
    <property type="project" value="UniProtKB-UniRule"/>
</dbReference>
<evidence type="ECO:0000256" key="2">
    <source>
        <dbReference type="ARBA" id="ARBA00005244"/>
    </source>
</evidence>
<evidence type="ECO:0000256" key="7">
    <source>
        <dbReference type="ARBA" id="ARBA00022842"/>
    </source>
</evidence>
<keyword evidence="11" id="KW-0464">Manganese</keyword>
<dbReference type="GO" id="GO:0003723">
    <property type="term" value="F:RNA binding"/>
    <property type="evidence" value="ECO:0007669"/>
    <property type="project" value="UniProtKB-UniRule"/>
</dbReference>
<comment type="subunit">
    <text evidence="12 13">Monomer. Binds crRNA and tracrRNA.</text>
</comment>
<comment type="similarity">
    <text evidence="13">Belongs to the CRISPR-associated Cas9 family.</text>
</comment>
<dbReference type="InterPro" id="IPR028629">
    <property type="entry name" value="Cas9"/>
</dbReference>
<feature type="binding site" evidence="13">
    <location>
        <position position="726"/>
    </location>
    <ligand>
        <name>Mg(2+)</name>
        <dbReference type="ChEBI" id="CHEBI:18420"/>
        <label>2</label>
    </ligand>
</feature>
<evidence type="ECO:0000256" key="9">
    <source>
        <dbReference type="ARBA" id="ARBA00023118"/>
    </source>
</evidence>
<dbReference type="Proteomes" id="UP000184251">
    <property type="component" value="Unassembled WGS sequence"/>
</dbReference>
<proteinExistence type="inferred from homology"/>
<evidence type="ECO:0000256" key="13">
    <source>
        <dbReference type="HAMAP-Rule" id="MF_01480"/>
    </source>
</evidence>
<evidence type="ECO:0000256" key="11">
    <source>
        <dbReference type="ARBA" id="ARBA00023211"/>
    </source>
</evidence>
<evidence type="ECO:0000313" key="15">
    <source>
        <dbReference type="EMBL" id="SHE38695.1"/>
    </source>
</evidence>
<dbReference type="HAMAP" id="MF_01480">
    <property type="entry name" value="Cas9"/>
    <property type="match status" value="1"/>
</dbReference>
<dbReference type="Pfam" id="PF18541">
    <property type="entry name" value="RuvC_III"/>
    <property type="match status" value="1"/>
</dbReference>
<keyword evidence="4 13" id="KW-0479">Metal-binding</keyword>
<dbReference type="InterPro" id="IPR033114">
    <property type="entry name" value="HNH_CAS9"/>
</dbReference>
<comment type="domain">
    <text evidence="13">Has 2 endonuclease domains. The discontinuous RuvC-like domain cleaves the target DNA noncomplementary to crRNA while the HNH nuclease domain cleaves the target DNA complementary to crRNA.</text>
</comment>
<reference evidence="15 16" key="1">
    <citation type="submission" date="2016-11" db="EMBL/GenBank/DDBJ databases">
        <authorList>
            <person name="Jaros S."/>
            <person name="Januszkiewicz K."/>
            <person name="Wedrychowicz H."/>
        </authorList>
    </citation>
    <scope>NUCLEOTIDE SEQUENCE [LARGE SCALE GENOMIC DNA]</scope>
    <source>
        <strain evidence="15 16">DSM 14828</strain>
    </source>
</reference>
<dbReference type="InterPro" id="IPR003615">
    <property type="entry name" value="HNH_nuc"/>
</dbReference>
<feature type="binding site" evidence="13">
    <location>
        <position position="512"/>
    </location>
    <ligand>
        <name>Mg(2+)</name>
        <dbReference type="ChEBI" id="CHEBI:18420"/>
        <label>1</label>
    </ligand>
</feature>
<evidence type="ECO:0000256" key="6">
    <source>
        <dbReference type="ARBA" id="ARBA00022801"/>
    </source>
</evidence>
<dbReference type="InterPro" id="IPR040619">
    <property type="entry name" value="Cas9_alpha-helical_lobe"/>
</dbReference>
<dbReference type="Gene3D" id="3.30.420.10">
    <property type="entry name" value="Ribonuclease H-like superfamily/Ribonuclease H"/>
    <property type="match status" value="3"/>
</dbReference>
<feature type="binding site" evidence="13">
    <location>
        <position position="8"/>
    </location>
    <ligand>
        <name>Mg(2+)</name>
        <dbReference type="ChEBI" id="CHEBI:18420"/>
        <label>1</label>
    </ligand>
</feature>
<evidence type="ECO:0000256" key="12">
    <source>
        <dbReference type="ARBA" id="ARBA00046380"/>
    </source>
</evidence>
<comment type="function">
    <text evidence="13">CRISPR (clustered regularly interspaced short palindromic repeat) is an adaptive immune system that provides protection against mobile genetic elements (viruses, transposable elements and conjugative plasmids). CRISPR clusters contain spacers, sequences complementary to antecedent mobile elements, and target invading nucleic acids. CRISPR clusters are transcribed and processed into CRISPR RNA (crRNA). In type II CRISPR systems correct processing of pre-crRNA requires a trans-encoded small RNA (tracrRNA), endogenous ribonuclease 3 (rnc) and this protein. The tracrRNA serves as a guide for ribonuclease 3-aided processing of pre-crRNA. Subsequently Cas9/crRNA/tracrRNA endonucleolytically cleaves linear or circular dsDNA target complementary to the spacer; Cas9 is inactive in the absence of the 2 guide RNAs (gRNA). Cas9 recognizes the protospacer adjacent motif (PAM) in the CRISPR repeat sequences to help distinguish self versus nonself, as targets within the bacterial CRISPR locus do not have PAMs. PAM recognition is also required for catalytic activity.</text>
</comment>
<dbReference type="GO" id="GO:0043571">
    <property type="term" value="P:maintenance of CRISPR repeat elements"/>
    <property type="evidence" value="ECO:0007669"/>
    <property type="project" value="UniProtKB-UniRule"/>
</dbReference>
<comment type="cofactor">
    <cofactor evidence="1 13">
        <name>Mg(2+)</name>
        <dbReference type="ChEBI" id="CHEBI:18420"/>
    </cofactor>
</comment>
<dbReference type="Pfam" id="PF18470">
    <property type="entry name" value="Cas9_a"/>
    <property type="match status" value="1"/>
</dbReference>
<feature type="binding site" evidence="13">
    <location>
        <position position="8"/>
    </location>
    <ligand>
        <name>Mg(2+)</name>
        <dbReference type="ChEBI" id="CHEBI:18420"/>
        <label>2</label>
    </ligand>
</feature>
<dbReference type="Pfam" id="PF13395">
    <property type="entry name" value="HNH_4"/>
    <property type="match status" value="1"/>
</dbReference>
<feature type="active site" description="Proton acceptor for HNH nuclease domain" evidence="13">
    <location>
        <position position="589"/>
    </location>
</feature>
<dbReference type="PROSITE" id="PS51749">
    <property type="entry name" value="HNH_CAS9"/>
    <property type="match status" value="1"/>
</dbReference>
<comment type="similarity">
    <text evidence="2">Belongs to the CRISPR-associated protein Cas9 family. Subtype II-A subfamily.</text>
</comment>
<feature type="active site" description="For RuvC-like nuclease domain" evidence="13">
    <location>
        <position position="8"/>
    </location>
</feature>
<evidence type="ECO:0000259" key="14">
    <source>
        <dbReference type="PROSITE" id="PS51749"/>
    </source>
</evidence>